<protein>
    <submittedName>
        <fullName evidence="4">CRISPR-associated protein Cmr6</fullName>
    </submittedName>
</protein>
<dbReference type="NCBIfam" id="TIGR01898">
    <property type="entry name" value="cas_TM1791_cmr6"/>
    <property type="match status" value="1"/>
</dbReference>
<name>A0A6V8NJG5_9ACTN</name>
<feature type="domain" description="CRISPR type III-associated protein" evidence="3">
    <location>
        <begin position="89"/>
        <end position="283"/>
    </location>
</feature>
<dbReference type="PANTHER" id="PTHR39965:SF1">
    <property type="entry name" value="CRISPR SYSTEM CMR SUBUNIT CMR6"/>
    <property type="match status" value="1"/>
</dbReference>
<dbReference type="EMBL" id="BLSC01000079">
    <property type="protein sequence ID" value="GFP37368.1"/>
    <property type="molecule type" value="Genomic_DNA"/>
</dbReference>
<proteinExistence type="predicted"/>
<keyword evidence="11" id="KW-1185">Reference proteome</keyword>
<dbReference type="Proteomes" id="UP000588083">
    <property type="component" value="Unassembled WGS sequence"/>
</dbReference>
<dbReference type="Proteomes" id="UP000569018">
    <property type="component" value="Unassembled WGS sequence"/>
</dbReference>
<sequence length="294" mass="32486">MSIVILPQNTLEVWERLQREQTKLHAGLLFYRFIEVDSAKEFKYTDAGLELVCRRADTQSAAALLHRQQNLVSALQKQGFTVDTWSQDLLTRMAAGLGIASITENGIVIDHIHGLPYIPGSILKGISQDYALLYEYKVGTDTQKRRKAKKDSSFVAVFGAQTAEPGENIAKFEDRRGGVIFLDAVLERWNGPSPFEVDIMNPHYQEYYSNEGGTPPADYLNPNPIKFLAVKAGTRFCFGLAARDTNIQSTVFGSSQLINQAKDWLVGALKTLGAGGKTRVGYGISGNAIQKPKK</sequence>
<comment type="subunit">
    <text evidence="2">Part of the Csm effector complex that includes Cas10, Csm2, Csm3, Csm4 and Csm5.</text>
</comment>
<evidence type="ECO:0000256" key="2">
    <source>
        <dbReference type="ARBA" id="ARBA00093789"/>
    </source>
</evidence>
<dbReference type="EMBL" id="BLSD01000048">
    <property type="protein sequence ID" value="GFP39372.1"/>
    <property type="molecule type" value="Genomic_DNA"/>
</dbReference>
<evidence type="ECO:0000313" key="5">
    <source>
        <dbReference type="EMBL" id="GFP30503.1"/>
    </source>
</evidence>
<dbReference type="EMBL" id="BLRU01000375">
    <property type="protein sequence ID" value="GFP20343.1"/>
    <property type="molecule type" value="Genomic_DNA"/>
</dbReference>
<evidence type="ECO:0000256" key="1">
    <source>
        <dbReference type="ARBA" id="ARBA00023118"/>
    </source>
</evidence>
<accession>A0A6V8NJG5</accession>
<evidence type="ECO:0000313" key="9">
    <source>
        <dbReference type="Proteomes" id="UP000569018"/>
    </source>
</evidence>
<dbReference type="Pfam" id="PF03787">
    <property type="entry name" value="RAMPs"/>
    <property type="match status" value="1"/>
</dbReference>
<evidence type="ECO:0000259" key="3">
    <source>
        <dbReference type="Pfam" id="PF03787"/>
    </source>
</evidence>
<comment type="caution">
    <text evidence="4">The sequence shown here is derived from an EMBL/GenBank/DDBJ whole genome shotgun (WGS) entry which is preliminary data.</text>
</comment>
<evidence type="ECO:0000313" key="10">
    <source>
        <dbReference type="Proteomes" id="UP000574717"/>
    </source>
</evidence>
<dbReference type="GO" id="GO:0051607">
    <property type="term" value="P:defense response to virus"/>
    <property type="evidence" value="ECO:0007669"/>
    <property type="project" value="UniProtKB-KW"/>
</dbReference>
<dbReference type="Proteomes" id="UP000561271">
    <property type="component" value="Unassembled WGS sequence"/>
</dbReference>
<evidence type="ECO:0000313" key="8">
    <source>
        <dbReference type="Proteomes" id="UP000561271"/>
    </source>
</evidence>
<gene>
    <name evidence="4" type="ORF">HKBW3S03_01845</name>
    <name evidence="5" type="ORF">HKBW3S34_01423</name>
    <name evidence="6" type="ORF">HKBW3S44_01048</name>
    <name evidence="7" type="ORF">HKBW3S47_01071</name>
</gene>
<dbReference type="EMBL" id="BLRZ01000072">
    <property type="protein sequence ID" value="GFP30503.1"/>
    <property type="molecule type" value="Genomic_DNA"/>
</dbReference>
<dbReference type="InterPro" id="IPR010172">
    <property type="entry name" value="CRISPR-assoc_prot_TM1791"/>
</dbReference>
<evidence type="ECO:0000313" key="4">
    <source>
        <dbReference type="EMBL" id="GFP20343.1"/>
    </source>
</evidence>
<dbReference type="AlphaFoldDB" id="A0A6V8NJG5"/>
<dbReference type="InterPro" id="IPR005537">
    <property type="entry name" value="RAMP_III_fam"/>
</dbReference>
<organism evidence="4 10">
    <name type="scientific">Candidatus Hakubella thermalkaliphila</name>
    <dbReference type="NCBI Taxonomy" id="2754717"/>
    <lineage>
        <taxon>Bacteria</taxon>
        <taxon>Bacillati</taxon>
        <taxon>Actinomycetota</taxon>
        <taxon>Actinomycetota incertae sedis</taxon>
        <taxon>Candidatus Hakubellales</taxon>
        <taxon>Candidatus Hakubellaceae</taxon>
        <taxon>Candidatus Hakubella</taxon>
    </lineage>
</organism>
<dbReference type="RefSeq" id="WP_176231609.1">
    <property type="nucleotide sequence ID" value="NZ_BLRU01000375.1"/>
</dbReference>
<reference evidence="8 9" key="1">
    <citation type="journal article" date="2020" name="Front. Microbiol.">
        <title>Single-cell genomics of novel Actinobacteria with the Wood-Ljungdahl pathway discovered in a serpentinizing system.</title>
        <authorList>
            <person name="Merino N."/>
            <person name="Kawai M."/>
            <person name="Boyd E.S."/>
            <person name="Colman D.R."/>
            <person name="McGlynn S.E."/>
            <person name="Nealson K.H."/>
            <person name="Kurokawa K."/>
            <person name="Hongoh Y."/>
        </authorList>
    </citation>
    <scope>NUCLEOTIDE SEQUENCE [LARGE SCALE GENOMIC DNA]</scope>
    <source>
        <strain evidence="4 10">S03</strain>
        <strain evidence="5 11">S34</strain>
        <strain evidence="6 8">S44</strain>
        <strain evidence="7 9">S47</strain>
    </source>
</reference>
<dbReference type="Proteomes" id="UP000574717">
    <property type="component" value="Unassembled WGS sequence"/>
</dbReference>
<keyword evidence="1" id="KW-0051">Antiviral defense</keyword>
<evidence type="ECO:0000313" key="6">
    <source>
        <dbReference type="EMBL" id="GFP37368.1"/>
    </source>
</evidence>
<evidence type="ECO:0000313" key="11">
    <source>
        <dbReference type="Proteomes" id="UP000588083"/>
    </source>
</evidence>
<dbReference type="PANTHER" id="PTHR39965">
    <property type="entry name" value="CRISPR SYSTEM CMR SUBUNIT CMR6"/>
    <property type="match status" value="1"/>
</dbReference>
<evidence type="ECO:0000313" key="7">
    <source>
        <dbReference type="EMBL" id="GFP39372.1"/>
    </source>
</evidence>